<protein>
    <submittedName>
        <fullName evidence="1">Putative amidophosphoribosyltransferase</fullName>
    </submittedName>
</protein>
<dbReference type="GO" id="GO:0016757">
    <property type="term" value="F:glycosyltransferase activity"/>
    <property type="evidence" value="ECO:0007669"/>
    <property type="project" value="UniProtKB-KW"/>
</dbReference>
<keyword evidence="1" id="KW-0328">Glycosyltransferase</keyword>
<keyword evidence="2" id="KW-1185">Reference proteome</keyword>
<name>A0A7W8E3L6_9BACT</name>
<gene>
    <name evidence="1" type="ORF">HDF16_002034</name>
</gene>
<keyword evidence="1" id="KW-0808">Transferase</keyword>
<reference evidence="1 2" key="1">
    <citation type="submission" date="2020-08" db="EMBL/GenBank/DDBJ databases">
        <title>Genomic Encyclopedia of Type Strains, Phase IV (KMG-V): Genome sequencing to study the core and pangenomes of soil and plant-associated prokaryotes.</title>
        <authorList>
            <person name="Whitman W."/>
        </authorList>
    </citation>
    <scope>NUCLEOTIDE SEQUENCE [LARGE SCALE GENOMIC DNA]</scope>
    <source>
        <strain evidence="1 2">M8UP14</strain>
    </source>
</reference>
<dbReference type="AlphaFoldDB" id="A0A7W8E3L6"/>
<dbReference type="EMBL" id="JACHIP010000002">
    <property type="protein sequence ID" value="MBB5057349.1"/>
    <property type="molecule type" value="Genomic_DNA"/>
</dbReference>
<organism evidence="1 2">
    <name type="scientific">Granulicella aggregans</name>
    <dbReference type="NCBI Taxonomy" id="474949"/>
    <lineage>
        <taxon>Bacteria</taxon>
        <taxon>Pseudomonadati</taxon>
        <taxon>Acidobacteriota</taxon>
        <taxon>Terriglobia</taxon>
        <taxon>Terriglobales</taxon>
        <taxon>Acidobacteriaceae</taxon>
        <taxon>Granulicella</taxon>
    </lineage>
</organism>
<dbReference type="Proteomes" id="UP000540989">
    <property type="component" value="Unassembled WGS sequence"/>
</dbReference>
<evidence type="ECO:0000313" key="2">
    <source>
        <dbReference type="Proteomes" id="UP000540989"/>
    </source>
</evidence>
<sequence length="65" mass="7657">MLYVHEVECPKCGLLTHFWRNECPQCLSRLRDTETADASRTEQPSKFLASLYERMVVERPGHFSR</sequence>
<accession>A0A7W8E3L6</accession>
<proteinExistence type="predicted"/>
<comment type="caution">
    <text evidence="1">The sequence shown here is derived from an EMBL/GenBank/DDBJ whole genome shotgun (WGS) entry which is preliminary data.</text>
</comment>
<evidence type="ECO:0000313" key="1">
    <source>
        <dbReference type="EMBL" id="MBB5057349.1"/>
    </source>
</evidence>